<dbReference type="EMBL" id="KZ613912">
    <property type="protein sequence ID" value="PMD51641.1"/>
    <property type="molecule type" value="Genomic_DNA"/>
</dbReference>
<name>A0A2J6SLJ8_9HELO</name>
<protein>
    <submittedName>
        <fullName evidence="2">Uncharacterized protein</fullName>
    </submittedName>
</protein>
<dbReference type="GeneID" id="36579355"/>
<reference evidence="2 3" key="1">
    <citation type="submission" date="2016-04" db="EMBL/GenBank/DDBJ databases">
        <title>A degradative enzymes factory behind the ericoid mycorrhizal symbiosis.</title>
        <authorList>
            <consortium name="DOE Joint Genome Institute"/>
            <person name="Martino E."/>
            <person name="Morin E."/>
            <person name="Grelet G."/>
            <person name="Kuo A."/>
            <person name="Kohler A."/>
            <person name="Daghino S."/>
            <person name="Barry K."/>
            <person name="Choi C."/>
            <person name="Cichocki N."/>
            <person name="Clum A."/>
            <person name="Copeland A."/>
            <person name="Hainaut M."/>
            <person name="Haridas S."/>
            <person name="Labutti K."/>
            <person name="Lindquist E."/>
            <person name="Lipzen A."/>
            <person name="Khouja H.-R."/>
            <person name="Murat C."/>
            <person name="Ohm R."/>
            <person name="Olson A."/>
            <person name="Spatafora J."/>
            <person name="Veneault-Fourrey C."/>
            <person name="Henrissat B."/>
            <person name="Grigoriev I."/>
            <person name="Martin F."/>
            <person name="Perotto S."/>
        </authorList>
    </citation>
    <scope>NUCLEOTIDE SEQUENCE [LARGE SCALE GENOMIC DNA]</scope>
    <source>
        <strain evidence="2 3">E</strain>
    </source>
</reference>
<gene>
    <name evidence="2" type="ORF">K444DRAFT_235723</name>
</gene>
<evidence type="ECO:0000313" key="2">
    <source>
        <dbReference type="EMBL" id="PMD51641.1"/>
    </source>
</evidence>
<sequence>MAPLMQTIKRSYQDSSGAHRPVIGAFCATKQLRRWRRADRIGPENRGYSRATATSKTARYRDPSSIADGSVCSHTQTENYKPETRDAIRCSASKRTLSLQQKGYSKISVCYEAKRICLGVGGGTAHHASANTAPRPLQIMGDPDLLSRLFDF</sequence>
<dbReference type="AlphaFoldDB" id="A0A2J6SLJ8"/>
<dbReference type="RefSeq" id="XP_024728545.1">
    <property type="nucleotide sequence ID" value="XM_024871273.1"/>
</dbReference>
<proteinExistence type="predicted"/>
<accession>A0A2J6SLJ8</accession>
<evidence type="ECO:0000313" key="3">
    <source>
        <dbReference type="Proteomes" id="UP000235371"/>
    </source>
</evidence>
<feature type="region of interest" description="Disordered" evidence="1">
    <location>
        <begin position="38"/>
        <end position="78"/>
    </location>
</feature>
<keyword evidence="3" id="KW-1185">Reference proteome</keyword>
<evidence type="ECO:0000256" key="1">
    <source>
        <dbReference type="SAM" id="MobiDB-lite"/>
    </source>
</evidence>
<organism evidence="2 3">
    <name type="scientific">Hyaloscypha bicolor E</name>
    <dbReference type="NCBI Taxonomy" id="1095630"/>
    <lineage>
        <taxon>Eukaryota</taxon>
        <taxon>Fungi</taxon>
        <taxon>Dikarya</taxon>
        <taxon>Ascomycota</taxon>
        <taxon>Pezizomycotina</taxon>
        <taxon>Leotiomycetes</taxon>
        <taxon>Helotiales</taxon>
        <taxon>Hyaloscyphaceae</taxon>
        <taxon>Hyaloscypha</taxon>
        <taxon>Hyaloscypha bicolor</taxon>
    </lineage>
</organism>
<dbReference type="Proteomes" id="UP000235371">
    <property type="component" value="Unassembled WGS sequence"/>
</dbReference>
<dbReference type="InParanoid" id="A0A2J6SLJ8"/>